<organism evidence="1 2">
    <name type="scientific">Trichonephila clavata</name>
    <name type="common">Joro spider</name>
    <name type="synonym">Nephila clavata</name>
    <dbReference type="NCBI Taxonomy" id="2740835"/>
    <lineage>
        <taxon>Eukaryota</taxon>
        <taxon>Metazoa</taxon>
        <taxon>Ecdysozoa</taxon>
        <taxon>Arthropoda</taxon>
        <taxon>Chelicerata</taxon>
        <taxon>Arachnida</taxon>
        <taxon>Araneae</taxon>
        <taxon>Araneomorphae</taxon>
        <taxon>Entelegynae</taxon>
        <taxon>Araneoidea</taxon>
        <taxon>Nephilidae</taxon>
        <taxon>Trichonephila</taxon>
    </lineage>
</organism>
<protein>
    <submittedName>
        <fullName evidence="1">Uncharacterized protein</fullName>
    </submittedName>
</protein>
<dbReference type="Proteomes" id="UP000887116">
    <property type="component" value="Unassembled WGS sequence"/>
</dbReference>
<reference evidence="1" key="1">
    <citation type="submission" date="2020-07" db="EMBL/GenBank/DDBJ databases">
        <title>Multicomponent nature underlies the extraordinary mechanical properties of spider dragline silk.</title>
        <authorList>
            <person name="Kono N."/>
            <person name="Nakamura H."/>
            <person name="Mori M."/>
            <person name="Yoshida Y."/>
            <person name="Ohtoshi R."/>
            <person name="Malay A.D."/>
            <person name="Moran D.A.P."/>
            <person name="Tomita M."/>
            <person name="Numata K."/>
            <person name="Arakawa K."/>
        </authorList>
    </citation>
    <scope>NUCLEOTIDE SEQUENCE</scope>
</reference>
<dbReference type="EMBL" id="BMAO01001735">
    <property type="protein sequence ID" value="GFQ75496.1"/>
    <property type="molecule type" value="Genomic_DNA"/>
</dbReference>
<proteinExistence type="predicted"/>
<comment type="caution">
    <text evidence="1">The sequence shown here is derived from an EMBL/GenBank/DDBJ whole genome shotgun (WGS) entry which is preliminary data.</text>
</comment>
<dbReference type="AlphaFoldDB" id="A0A8X6KJY4"/>
<evidence type="ECO:0000313" key="2">
    <source>
        <dbReference type="Proteomes" id="UP000887116"/>
    </source>
</evidence>
<name>A0A8X6KJY4_TRICU</name>
<keyword evidence="2" id="KW-1185">Reference proteome</keyword>
<accession>A0A8X6KJY4</accession>
<sequence>MSLITQEFPSRPSQRRLWPSSIPFQKKIYPNRICLWRNFIHPERYLHQQNVSQMTAVTKADNWELLKEENAKNTSHLPSVVTEPFQKLSYCLEIFSSAMISSFPQSKFFQLSFREYWISHCPFFVLPKNRKQRLKLVHLDVNLC</sequence>
<gene>
    <name evidence="1" type="ORF">TNCT_688941</name>
</gene>
<evidence type="ECO:0000313" key="1">
    <source>
        <dbReference type="EMBL" id="GFQ75496.1"/>
    </source>
</evidence>